<protein>
    <recommendedName>
        <fullName evidence="11">Sec20 C-terminal domain-containing protein</fullName>
    </recommendedName>
</protein>
<feature type="domain" description="Sec20 C-terminal" evidence="11">
    <location>
        <begin position="151"/>
        <end position="240"/>
    </location>
</feature>
<evidence type="ECO:0000256" key="7">
    <source>
        <dbReference type="ARBA" id="ARBA00023054"/>
    </source>
</evidence>
<keyword evidence="8 10" id="KW-0472">Membrane</keyword>
<comment type="caution">
    <text evidence="12">The sequence shown here is derived from an EMBL/GenBank/DDBJ whole genome shotgun (WGS) entry which is preliminary data.</text>
</comment>
<keyword evidence="5" id="KW-0931">ER-Golgi transport</keyword>
<accession>A0A8H3CWK9</accession>
<name>A0A8H3CWK9_9AGAM</name>
<keyword evidence="6 10" id="KW-1133">Transmembrane helix</keyword>
<evidence type="ECO:0000256" key="2">
    <source>
        <dbReference type="ARBA" id="ARBA00022448"/>
    </source>
</evidence>
<evidence type="ECO:0000256" key="6">
    <source>
        <dbReference type="ARBA" id="ARBA00022989"/>
    </source>
</evidence>
<sequence length="389" mass="42420">MPPIASPLFIEAQTTHEGISRRLRDLNEFQIPRLRECKGPLTLQQQFAAELRDDTEAIAKRLEDFSTLAEDQERENERVQVGKWVSELFDELARLKSESRAALLASKRAIDNDARSRRDELLGSAALQEKRAAEAEAHKQRATEDKLMAASDDVTEALRRTTRLMQQELERSVLSTQMLQESSKTLRSTTDVYTNLDNLMDVSQVLIKALQRADWMDRIIIGLSFGVFLLTMAYIVKSRVVDRAITVATLPLRLMGAGHVIILVESIMRALTVMHARSSKVTTTQSLLAQTTTTAKTLATSLATTTTQTETSASTSTALDTLASSATSTLLDTLSSATSIPSAIESISSICSDATCEATESATTVSSAVADAVSTIASSVLPTLAHEEL</sequence>
<dbReference type="AlphaFoldDB" id="A0A8H3CWK9"/>
<keyword evidence="7" id="KW-0175">Coiled coil</keyword>
<dbReference type="GO" id="GO:0006890">
    <property type="term" value="P:retrograde vesicle-mediated transport, Golgi to endoplasmic reticulum"/>
    <property type="evidence" value="ECO:0007669"/>
    <property type="project" value="InterPro"/>
</dbReference>
<feature type="transmembrane region" description="Helical" evidence="10">
    <location>
        <begin position="219"/>
        <end position="236"/>
    </location>
</feature>
<evidence type="ECO:0000259" key="11">
    <source>
        <dbReference type="Pfam" id="PF03908"/>
    </source>
</evidence>
<evidence type="ECO:0000256" key="1">
    <source>
        <dbReference type="ARBA" id="ARBA00004163"/>
    </source>
</evidence>
<comment type="subcellular location">
    <subcellularLocation>
        <location evidence="1">Endoplasmic reticulum membrane</location>
        <topology evidence="1">Single-pass type IV membrane protein</topology>
    </subcellularLocation>
</comment>
<dbReference type="PANTHER" id="PTHR12825">
    <property type="entry name" value="BNIP1-RELATED"/>
    <property type="match status" value="1"/>
</dbReference>
<keyword evidence="2" id="KW-0813">Transport</keyword>
<keyword evidence="3 10" id="KW-0812">Transmembrane</keyword>
<reference evidence="12" key="1">
    <citation type="submission" date="2021-01" db="EMBL/GenBank/DDBJ databases">
        <authorList>
            <person name="Kaushik A."/>
        </authorList>
    </citation>
    <scope>NUCLEOTIDE SEQUENCE</scope>
    <source>
        <strain evidence="12">AG2-2IIIB</strain>
    </source>
</reference>
<comment type="similarity">
    <text evidence="9">Belongs to the SEC20 family.</text>
</comment>
<evidence type="ECO:0000313" key="13">
    <source>
        <dbReference type="Proteomes" id="UP000663843"/>
    </source>
</evidence>
<dbReference type="InterPro" id="IPR056173">
    <property type="entry name" value="Sec20_C"/>
</dbReference>
<gene>
    <name evidence="12" type="ORF">RDB_LOCUS138862</name>
</gene>
<dbReference type="Pfam" id="PF03908">
    <property type="entry name" value="Sec20"/>
    <property type="match status" value="1"/>
</dbReference>
<dbReference type="GO" id="GO:0005484">
    <property type="term" value="F:SNAP receptor activity"/>
    <property type="evidence" value="ECO:0007669"/>
    <property type="project" value="InterPro"/>
</dbReference>
<evidence type="ECO:0000256" key="8">
    <source>
        <dbReference type="ARBA" id="ARBA00023136"/>
    </source>
</evidence>
<evidence type="ECO:0000256" key="9">
    <source>
        <dbReference type="ARBA" id="ARBA00037934"/>
    </source>
</evidence>
<dbReference type="GO" id="GO:0031201">
    <property type="term" value="C:SNARE complex"/>
    <property type="evidence" value="ECO:0007669"/>
    <property type="project" value="TreeGrafter"/>
</dbReference>
<evidence type="ECO:0000256" key="10">
    <source>
        <dbReference type="SAM" id="Phobius"/>
    </source>
</evidence>
<dbReference type="Proteomes" id="UP000663843">
    <property type="component" value="Unassembled WGS sequence"/>
</dbReference>
<dbReference type="InterPro" id="IPR005606">
    <property type="entry name" value="Sec20"/>
</dbReference>
<evidence type="ECO:0000313" key="12">
    <source>
        <dbReference type="EMBL" id="CAE6500279.1"/>
    </source>
</evidence>
<evidence type="ECO:0000256" key="3">
    <source>
        <dbReference type="ARBA" id="ARBA00022692"/>
    </source>
</evidence>
<proteinExistence type="inferred from homology"/>
<organism evidence="12 13">
    <name type="scientific">Rhizoctonia solani</name>
    <dbReference type="NCBI Taxonomy" id="456999"/>
    <lineage>
        <taxon>Eukaryota</taxon>
        <taxon>Fungi</taxon>
        <taxon>Dikarya</taxon>
        <taxon>Basidiomycota</taxon>
        <taxon>Agaricomycotina</taxon>
        <taxon>Agaricomycetes</taxon>
        <taxon>Cantharellales</taxon>
        <taxon>Ceratobasidiaceae</taxon>
        <taxon>Rhizoctonia</taxon>
    </lineage>
</organism>
<dbReference type="EMBL" id="CAJMWT010005024">
    <property type="protein sequence ID" value="CAE6500279.1"/>
    <property type="molecule type" value="Genomic_DNA"/>
</dbReference>
<keyword evidence="4" id="KW-0256">Endoplasmic reticulum</keyword>
<dbReference type="PANTHER" id="PTHR12825:SF0">
    <property type="entry name" value="VESICLE TRANSPORT PROTEIN SEC20"/>
    <property type="match status" value="1"/>
</dbReference>
<evidence type="ECO:0000256" key="5">
    <source>
        <dbReference type="ARBA" id="ARBA00022892"/>
    </source>
</evidence>
<evidence type="ECO:0000256" key="4">
    <source>
        <dbReference type="ARBA" id="ARBA00022824"/>
    </source>
</evidence>
<dbReference type="GO" id="GO:0005789">
    <property type="term" value="C:endoplasmic reticulum membrane"/>
    <property type="evidence" value="ECO:0007669"/>
    <property type="project" value="UniProtKB-SubCell"/>
</dbReference>